<sequence length="47" mass="5230">MKNVLRRLLPVIGMLAVAFVLVYTNSPDAIEASRFWISVIEQSGPLN</sequence>
<evidence type="ECO:0000313" key="1">
    <source>
        <dbReference type="EMBL" id="MDX8143137.1"/>
    </source>
</evidence>
<reference evidence="1 2" key="2">
    <citation type="submission" date="2023-11" db="EMBL/GenBank/DDBJ databases">
        <authorList>
            <person name="Lara A.C."/>
            <person name="Chronakova A."/>
        </authorList>
    </citation>
    <scope>NUCLEOTIDE SEQUENCE [LARGE SCALE GENOMIC DNA]</scope>
    <source>
        <strain evidence="1 2">BCCO 10_0061</strain>
    </source>
</reference>
<evidence type="ECO:0000313" key="2">
    <source>
        <dbReference type="Proteomes" id="UP001285352"/>
    </source>
</evidence>
<dbReference type="Proteomes" id="UP001285352">
    <property type="component" value="Unassembled WGS sequence"/>
</dbReference>
<accession>A0ABU4UUF4</accession>
<dbReference type="RefSeq" id="WP_319975421.1">
    <property type="nucleotide sequence ID" value="NZ_JAXAVU010000007.1"/>
</dbReference>
<organism evidence="1 2">
    <name type="scientific">Lentzea sokolovensis</name>
    <dbReference type="NCBI Taxonomy" id="3095429"/>
    <lineage>
        <taxon>Bacteria</taxon>
        <taxon>Bacillati</taxon>
        <taxon>Actinomycetota</taxon>
        <taxon>Actinomycetes</taxon>
        <taxon>Pseudonocardiales</taxon>
        <taxon>Pseudonocardiaceae</taxon>
        <taxon>Lentzea</taxon>
    </lineage>
</organism>
<comment type="caution">
    <text evidence="1">The sequence shown here is derived from an EMBL/GenBank/DDBJ whole genome shotgun (WGS) entry which is preliminary data.</text>
</comment>
<name>A0ABU4UUF4_9PSEU</name>
<protein>
    <submittedName>
        <fullName evidence="1">Uncharacterized protein</fullName>
    </submittedName>
</protein>
<proteinExistence type="predicted"/>
<gene>
    <name evidence="1" type="ORF">SK854_13500</name>
</gene>
<dbReference type="EMBL" id="JAXAVU010000007">
    <property type="protein sequence ID" value="MDX8143137.1"/>
    <property type="molecule type" value="Genomic_DNA"/>
</dbReference>
<reference evidence="1 2" key="1">
    <citation type="submission" date="2023-11" db="EMBL/GenBank/DDBJ databases">
        <title>Lentzea sokolovensis, sp. nov., Lentzea kristufkii, sp. nov., and Lentzea miocenensis, sp. nov., rare actinobacteria from Sokolov Coal Basin, Miocene lacustrine sediment, Czech Republic.</title>
        <authorList>
            <person name="Lara A."/>
            <person name="Kotroba L."/>
            <person name="Nouioui I."/>
            <person name="Neumann-Schaal M."/>
            <person name="Mast Y."/>
            <person name="Chronakova A."/>
        </authorList>
    </citation>
    <scope>NUCLEOTIDE SEQUENCE [LARGE SCALE GENOMIC DNA]</scope>
    <source>
        <strain evidence="1 2">BCCO 10_0061</strain>
    </source>
</reference>
<keyword evidence="2" id="KW-1185">Reference proteome</keyword>